<name>A0A4V3CXB8_LABRH</name>
<dbReference type="InterPro" id="IPR046924">
    <property type="entry name" value="CATASP"/>
</dbReference>
<comment type="caution">
    <text evidence="3">The sequence shown here is derived from an EMBL/GenBank/DDBJ whole genome shotgun (WGS) entry which is preliminary data.</text>
</comment>
<proteinExistence type="predicted"/>
<dbReference type="AlphaFoldDB" id="A0A4V3CXB8"/>
<evidence type="ECO:0000313" key="3">
    <source>
        <dbReference type="EMBL" id="TDP89618.1"/>
    </source>
</evidence>
<gene>
    <name evidence="3" type="ORF">EV186_11218</name>
</gene>
<evidence type="ECO:0000313" key="4">
    <source>
        <dbReference type="Proteomes" id="UP000295444"/>
    </source>
</evidence>
<dbReference type="RefSeq" id="WP_133854320.1">
    <property type="nucleotide sequence ID" value="NZ_SNXZ01000012.1"/>
</dbReference>
<dbReference type="EMBL" id="SNXZ01000012">
    <property type="protein sequence ID" value="TDP89618.1"/>
    <property type="molecule type" value="Genomic_DNA"/>
</dbReference>
<feature type="domain" description="CATRA-Associated Small Protein" evidence="2">
    <location>
        <begin position="19"/>
        <end position="103"/>
    </location>
</feature>
<sequence length="118" mass="13013">MQSDYGLVGDWLGTQLVRDARQVLGYLDTVSRLPAEWGSIDEAVGRLEAALGSGDPAQVASATSVLERMTSTRVDDLGPDEDAPPPPPLRDRMVHLQRQLDVDLKRLGERGENHPRQR</sequence>
<evidence type="ECO:0000259" key="2">
    <source>
        <dbReference type="Pfam" id="PF20271"/>
    </source>
</evidence>
<dbReference type="Proteomes" id="UP000295444">
    <property type="component" value="Unassembled WGS sequence"/>
</dbReference>
<feature type="region of interest" description="Disordered" evidence="1">
    <location>
        <begin position="68"/>
        <end position="92"/>
    </location>
</feature>
<reference evidence="3 4" key="1">
    <citation type="submission" date="2019-03" db="EMBL/GenBank/DDBJ databases">
        <title>Genomic Encyclopedia of Type Strains, Phase IV (KMG-IV): sequencing the most valuable type-strain genomes for metagenomic binning, comparative biology and taxonomic classification.</title>
        <authorList>
            <person name="Goeker M."/>
        </authorList>
    </citation>
    <scope>NUCLEOTIDE SEQUENCE [LARGE SCALE GENOMIC DNA]</scope>
    <source>
        <strain evidence="3 4">DSM 45361</strain>
    </source>
</reference>
<evidence type="ECO:0000256" key="1">
    <source>
        <dbReference type="SAM" id="MobiDB-lite"/>
    </source>
</evidence>
<keyword evidence="4" id="KW-1185">Reference proteome</keyword>
<accession>A0A4V3CXB8</accession>
<protein>
    <recommendedName>
        <fullName evidence="2">CATRA-Associated Small Protein domain-containing protein</fullName>
    </recommendedName>
</protein>
<dbReference type="OrthoDB" id="4337097at2"/>
<dbReference type="Pfam" id="PF20271">
    <property type="entry name" value="CATASP"/>
    <property type="match status" value="1"/>
</dbReference>
<organism evidence="3 4">
    <name type="scientific">Labedaea rhizosphaerae</name>
    <dbReference type="NCBI Taxonomy" id="598644"/>
    <lineage>
        <taxon>Bacteria</taxon>
        <taxon>Bacillati</taxon>
        <taxon>Actinomycetota</taxon>
        <taxon>Actinomycetes</taxon>
        <taxon>Pseudonocardiales</taxon>
        <taxon>Pseudonocardiaceae</taxon>
        <taxon>Labedaea</taxon>
    </lineage>
</organism>